<name>A0A3R9QSQ7_9BACI</name>
<dbReference type="EMBL" id="RBVX01000014">
    <property type="protein sequence ID" value="RSL32554.1"/>
    <property type="molecule type" value="Genomic_DNA"/>
</dbReference>
<dbReference type="Proteomes" id="UP000275076">
    <property type="component" value="Unassembled WGS sequence"/>
</dbReference>
<accession>A0A3R9QSQ7</accession>
<keyword evidence="2" id="KW-1185">Reference proteome</keyword>
<proteinExistence type="predicted"/>
<organism evidence="1 2">
    <name type="scientific">Salibacterium salarium</name>
    <dbReference type="NCBI Taxonomy" id="284579"/>
    <lineage>
        <taxon>Bacteria</taxon>
        <taxon>Bacillati</taxon>
        <taxon>Bacillota</taxon>
        <taxon>Bacilli</taxon>
        <taxon>Bacillales</taxon>
        <taxon>Bacillaceae</taxon>
    </lineage>
</organism>
<reference evidence="1 2" key="1">
    <citation type="submission" date="2018-10" db="EMBL/GenBank/DDBJ databases">
        <title>Draft genome sequence of Bacillus salarius IM0101, isolated from a hypersaline soil in Inner Mongolia, China.</title>
        <authorList>
            <person name="Yamprayoonswat W."/>
            <person name="Boonvisut S."/>
            <person name="Jumpathong W."/>
            <person name="Sittihan S."/>
            <person name="Ruangsuj P."/>
            <person name="Wanthongcharoen S."/>
            <person name="Thongpramul N."/>
            <person name="Pimmason S."/>
            <person name="Yu B."/>
            <person name="Yasawong M."/>
        </authorList>
    </citation>
    <scope>NUCLEOTIDE SEQUENCE [LARGE SCALE GENOMIC DNA]</scope>
    <source>
        <strain evidence="1 2">IM0101</strain>
    </source>
</reference>
<gene>
    <name evidence="1" type="ORF">D7Z54_15490</name>
</gene>
<evidence type="ECO:0000313" key="1">
    <source>
        <dbReference type="EMBL" id="RSL32554.1"/>
    </source>
</evidence>
<comment type="caution">
    <text evidence="1">The sequence shown here is derived from an EMBL/GenBank/DDBJ whole genome shotgun (WGS) entry which is preliminary data.</text>
</comment>
<dbReference type="AlphaFoldDB" id="A0A3R9QSQ7"/>
<protein>
    <submittedName>
        <fullName evidence="1">Uncharacterized protein</fullName>
    </submittedName>
</protein>
<evidence type="ECO:0000313" key="2">
    <source>
        <dbReference type="Proteomes" id="UP000275076"/>
    </source>
</evidence>
<sequence>MAPSRFKAEEKYNVIQPCKEGRSSITFMGPVFSCKCTSYSNFTFFKVAYIRVCCVDLWRKEKTFYVRGVIP</sequence>